<keyword evidence="2" id="KW-1015">Disulfide bond</keyword>
<dbReference type="PROSITE" id="PS50835">
    <property type="entry name" value="IG_LIKE"/>
    <property type="match status" value="1"/>
</dbReference>
<dbReference type="Gene3D" id="2.60.40.10">
    <property type="entry name" value="Immunoglobulins"/>
    <property type="match status" value="2"/>
</dbReference>
<dbReference type="EMBL" id="JAINUF010000007">
    <property type="protein sequence ID" value="KAJ8354762.1"/>
    <property type="molecule type" value="Genomic_DNA"/>
</dbReference>
<feature type="region of interest" description="Disordered" evidence="5">
    <location>
        <begin position="96"/>
        <end position="116"/>
    </location>
</feature>
<evidence type="ECO:0000256" key="2">
    <source>
        <dbReference type="ARBA" id="ARBA00023157"/>
    </source>
</evidence>
<gene>
    <name evidence="7" type="ORF">SKAU_G00223290</name>
</gene>
<sequence>MLYHQDLINVNRSTGSLELTALTLNDTGNYTVNLKANESTELTGQTTLNIYENITGAIINGPTEVLIAGNSSAILSCQAANGTVISREWLKDGHPLSPSNRTTFSSDKSTVTIEPVQGTDNGQYQCRLINPVSTDAASYDLTINCV</sequence>
<dbReference type="AlphaFoldDB" id="A0A9Q1FBG2"/>
<dbReference type="PANTHER" id="PTHR44337:SF16">
    <property type="entry name" value="CARCINOEMBRYONIC ANTIGEN-RELATED CELL ADHESION MOLECULE 20-LIKE-RELATED"/>
    <property type="match status" value="1"/>
</dbReference>
<dbReference type="OrthoDB" id="8911723at2759"/>
<reference evidence="7" key="1">
    <citation type="journal article" date="2023" name="Science">
        <title>Genome structures resolve the early diversification of teleost fishes.</title>
        <authorList>
            <person name="Parey E."/>
            <person name="Louis A."/>
            <person name="Montfort J."/>
            <person name="Bouchez O."/>
            <person name="Roques C."/>
            <person name="Iampietro C."/>
            <person name="Lluch J."/>
            <person name="Castinel A."/>
            <person name="Donnadieu C."/>
            <person name="Desvignes T."/>
            <person name="Floi Bucao C."/>
            <person name="Jouanno E."/>
            <person name="Wen M."/>
            <person name="Mejri S."/>
            <person name="Dirks R."/>
            <person name="Jansen H."/>
            <person name="Henkel C."/>
            <person name="Chen W.J."/>
            <person name="Zahm M."/>
            <person name="Cabau C."/>
            <person name="Klopp C."/>
            <person name="Thompson A.W."/>
            <person name="Robinson-Rechavi M."/>
            <person name="Braasch I."/>
            <person name="Lecointre G."/>
            <person name="Bobe J."/>
            <person name="Postlethwait J.H."/>
            <person name="Berthelot C."/>
            <person name="Roest Crollius H."/>
            <person name="Guiguen Y."/>
        </authorList>
    </citation>
    <scope>NUCLEOTIDE SEQUENCE</scope>
    <source>
        <strain evidence="7">WJC10195</strain>
    </source>
</reference>
<dbReference type="InterPro" id="IPR036179">
    <property type="entry name" value="Ig-like_dom_sf"/>
</dbReference>
<evidence type="ECO:0000259" key="6">
    <source>
        <dbReference type="PROSITE" id="PS50835"/>
    </source>
</evidence>
<dbReference type="InterPro" id="IPR052598">
    <property type="entry name" value="IgSF_CEA-related"/>
</dbReference>
<dbReference type="PANTHER" id="PTHR44337">
    <property type="entry name" value="CARCINOEMBRYONIC ANTIGEN-RELATED CELL ADHESION MOLECULE 8"/>
    <property type="match status" value="1"/>
</dbReference>
<dbReference type="InterPro" id="IPR003598">
    <property type="entry name" value="Ig_sub2"/>
</dbReference>
<keyword evidence="1" id="KW-0732">Signal</keyword>
<feature type="domain" description="Ig-like" evidence="6">
    <location>
        <begin position="52"/>
        <end position="144"/>
    </location>
</feature>
<protein>
    <recommendedName>
        <fullName evidence="6">Ig-like domain-containing protein</fullName>
    </recommendedName>
</protein>
<dbReference type="Pfam" id="PF07679">
    <property type="entry name" value="I-set"/>
    <property type="match status" value="1"/>
</dbReference>
<dbReference type="SMART" id="SM00408">
    <property type="entry name" value="IGc2"/>
    <property type="match status" value="1"/>
</dbReference>
<dbReference type="InterPro" id="IPR013098">
    <property type="entry name" value="Ig_I-set"/>
</dbReference>
<name>A0A9Q1FBG2_SYNKA</name>
<dbReference type="InterPro" id="IPR007110">
    <property type="entry name" value="Ig-like_dom"/>
</dbReference>
<keyword evidence="8" id="KW-1185">Reference proteome</keyword>
<organism evidence="7 8">
    <name type="scientific">Synaphobranchus kaupii</name>
    <name type="common">Kaup's arrowtooth eel</name>
    <dbReference type="NCBI Taxonomy" id="118154"/>
    <lineage>
        <taxon>Eukaryota</taxon>
        <taxon>Metazoa</taxon>
        <taxon>Chordata</taxon>
        <taxon>Craniata</taxon>
        <taxon>Vertebrata</taxon>
        <taxon>Euteleostomi</taxon>
        <taxon>Actinopterygii</taxon>
        <taxon>Neopterygii</taxon>
        <taxon>Teleostei</taxon>
        <taxon>Anguilliformes</taxon>
        <taxon>Synaphobranchidae</taxon>
        <taxon>Synaphobranchus</taxon>
    </lineage>
</organism>
<evidence type="ECO:0000256" key="5">
    <source>
        <dbReference type="SAM" id="MobiDB-lite"/>
    </source>
</evidence>
<evidence type="ECO:0000313" key="8">
    <source>
        <dbReference type="Proteomes" id="UP001152622"/>
    </source>
</evidence>
<dbReference type="InterPro" id="IPR013783">
    <property type="entry name" value="Ig-like_fold"/>
</dbReference>
<comment type="caution">
    <text evidence="7">The sequence shown here is derived from an EMBL/GenBank/DDBJ whole genome shotgun (WGS) entry which is preliminary data.</text>
</comment>
<dbReference type="SMART" id="SM00409">
    <property type="entry name" value="IG"/>
    <property type="match status" value="1"/>
</dbReference>
<evidence type="ECO:0000313" key="7">
    <source>
        <dbReference type="EMBL" id="KAJ8354762.1"/>
    </source>
</evidence>
<dbReference type="InterPro" id="IPR003599">
    <property type="entry name" value="Ig_sub"/>
</dbReference>
<keyword evidence="3" id="KW-0325">Glycoprotein</keyword>
<feature type="compositionally biased region" description="Polar residues" evidence="5">
    <location>
        <begin position="97"/>
        <end position="116"/>
    </location>
</feature>
<proteinExistence type="predicted"/>
<accession>A0A9Q1FBG2</accession>
<dbReference type="Proteomes" id="UP001152622">
    <property type="component" value="Chromosome 7"/>
</dbReference>
<evidence type="ECO:0000256" key="3">
    <source>
        <dbReference type="ARBA" id="ARBA00023180"/>
    </source>
</evidence>
<evidence type="ECO:0000256" key="4">
    <source>
        <dbReference type="ARBA" id="ARBA00023319"/>
    </source>
</evidence>
<keyword evidence="4" id="KW-0393">Immunoglobulin domain</keyword>
<dbReference type="SUPFAM" id="SSF48726">
    <property type="entry name" value="Immunoglobulin"/>
    <property type="match status" value="1"/>
</dbReference>
<evidence type="ECO:0000256" key="1">
    <source>
        <dbReference type="ARBA" id="ARBA00022729"/>
    </source>
</evidence>